<evidence type="ECO:0008006" key="4">
    <source>
        <dbReference type="Google" id="ProtNLM"/>
    </source>
</evidence>
<reference evidence="2" key="1">
    <citation type="submission" date="2023-07" db="EMBL/GenBank/DDBJ databases">
        <authorList>
            <person name="Stuckert A."/>
        </authorList>
    </citation>
    <scope>NUCLEOTIDE SEQUENCE</scope>
</reference>
<accession>A0ABN9LR19</accession>
<dbReference type="Proteomes" id="UP001176940">
    <property type="component" value="Unassembled WGS sequence"/>
</dbReference>
<keyword evidence="3" id="KW-1185">Reference proteome</keyword>
<proteinExistence type="predicted"/>
<protein>
    <recommendedName>
        <fullName evidence="4">Coronin 6</fullName>
    </recommendedName>
</protein>
<feature type="region of interest" description="Disordered" evidence="1">
    <location>
        <begin position="1"/>
        <end position="23"/>
    </location>
</feature>
<feature type="region of interest" description="Disordered" evidence="1">
    <location>
        <begin position="144"/>
        <end position="174"/>
    </location>
</feature>
<dbReference type="Pfam" id="PF16300">
    <property type="entry name" value="WD40_4"/>
    <property type="match status" value="1"/>
</dbReference>
<evidence type="ECO:0000313" key="2">
    <source>
        <dbReference type="EMBL" id="CAJ0947288.1"/>
    </source>
</evidence>
<dbReference type="PANTHER" id="PTHR10856">
    <property type="entry name" value="CORONIN"/>
    <property type="match status" value="1"/>
</dbReference>
<dbReference type="SMART" id="SM01167">
    <property type="entry name" value="DUF1900"/>
    <property type="match status" value="1"/>
</dbReference>
<dbReference type="InterPro" id="IPR015943">
    <property type="entry name" value="WD40/YVTN_repeat-like_dom_sf"/>
</dbReference>
<gene>
    <name evidence="2" type="ORF">RIMI_LOCUS11633826</name>
</gene>
<comment type="caution">
    <text evidence="2">The sequence shown here is derived from an EMBL/GenBank/DDBJ whole genome shotgun (WGS) entry which is preliminary data.</text>
</comment>
<dbReference type="Gene3D" id="2.130.10.10">
    <property type="entry name" value="YVTN repeat-like/Quinoprotein amine dehydrogenase"/>
    <property type="match status" value="1"/>
</dbReference>
<dbReference type="EMBL" id="CAUEEQ010026557">
    <property type="protein sequence ID" value="CAJ0947288.1"/>
    <property type="molecule type" value="Genomic_DNA"/>
</dbReference>
<organism evidence="2 3">
    <name type="scientific">Ranitomeya imitator</name>
    <name type="common">mimic poison frog</name>
    <dbReference type="NCBI Taxonomy" id="111125"/>
    <lineage>
        <taxon>Eukaryota</taxon>
        <taxon>Metazoa</taxon>
        <taxon>Chordata</taxon>
        <taxon>Craniata</taxon>
        <taxon>Vertebrata</taxon>
        <taxon>Euteleostomi</taxon>
        <taxon>Amphibia</taxon>
        <taxon>Batrachia</taxon>
        <taxon>Anura</taxon>
        <taxon>Neobatrachia</taxon>
        <taxon>Hyloidea</taxon>
        <taxon>Dendrobatidae</taxon>
        <taxon>Dendrobatinae</taxon>
        <taxon>Ranitomeya</taxon>
    </lineage>
</organism>
<name>A0ABN9LR19_9NEOB</name>
<dbReference type="InterPro" id="IPR015505">
    <property type="entry name" value="Coronin"/>
</dbReference>
<evidence type="ECO:0000313" key="3">
    <source>
        <dbReference type="Proteomes" id="UP001176940"/>
    </source>
</evidence>
<dbReference type="PANTHER" id="PTHR10856:SF10">
    <property type="entry name" value="CORONIN-1C"/>
    <property type="match status" value="1"/>
</dbReference>
<feature type="compositionally biased region" description="Polar residues" evidence="1">
    <location>
        <begin position="158"/>
        <end position="174"/>
    </location>
</feature>
<sequence>MGGPNRTVTPFGPEPDQDRPWGDSSIRYFEITDESPYVHYLSTFSSKEPQRGMGYMPKRGLDVNKCEIARFYKLHERKCEPIIMTVPRKSDLFQDDLYPDTAGPEAPIEAEEWFDGKNADPVLISLKDGYMPSKNRDLHVVKKNILGSKPLAQKKSEPSSTPKPASQPSIPVSK</sequence>
<evidence type="ECO:0000256" key="1">
    <source>
        <dbReference type="SAM" id="MobiDB-lite"/>
    </source>
</evidence>